<accession>A0A328A9Y2</accession>
<proteinExistence type="predicted"/>
<evidence type="ECO:0000313" key="3">
    <source>
        <dbReference type="Proteomes" id="UP000249725"/>
    </source>
</evidence>
<dbReference type="AlphaFoldDB" id="A0A328A9Y2"/>
<comment type="caution">
    <text evidence="2">The sequence shown here is derived from an EMBL/GenBank/DDBJ whole genome shotgun (WGS) entry which is preliminary data.</text>
</comment>
<sequence length="326" mass="35785">MELIERYLAAIARQIPGQRQRDDVVAELRDELLSQIEDREAALGRPLEKKELEALVRDFGPPTVVAARYWPMQRLIGPEIFPFYVQFLRAIALVALGVQIVVWGVGLASGPDPTLALPRLLNGVWGALLMVFAWVTLVFVVGEHLGVQKALGRKWKPSDLPPVQAKRGCRRGPFELVFEAATGVVFILWWTGLIQFDNVMGAGERNIVLSLSPGWDAFYWPVLAVGVLQLLVNLIELARPAWNRLTASANVVLHLSIAALSVALLKMDRYVVVTGQGATPQVADSLNMALHIACIAVAVVSVFQAGREALRALNLPEPRLGRMSLA</sequence>
<feature type="transmembrane region" description="Helical" evidence="1">
    <location>
        <begin position="176"/>
        <end position="197"/>
    </location>
</feature>
<name>A0A328A9Y2_9CAUL</name>
<dbReference type="Proteomes" id="UP000249725">
    <property type="component" value="Unassembled WGS sequence"/>
</dbReference>
<dbReference type="Pfam" id="PF22564">
    <property type="entry name" value="HAAS"/>
    <property type="match status" value="1"/>
</dbReference>
<feature type="transmembrane region" description="Helical" evidence="1">
    <location>
        <begin position="247"/>
        <end position="265"/>
    </location>
</feature>
<evidence type="ECO:0000256" key="1">
    <source>
        <dbReference type="SAM" id="Phobius"/>
    </source>
</evidence>
<reference evidence="3" key="1">
    <citation type="submission" date="2018-05" db="EMBL/GenBank/DDBJ databases">
        <authorList>
            <person name="Li X."/>
        </authorList>
    </citation>
    <scope>NUCLEOTIDE SEQUENCE [LARGE SCALE GENOMIC DNA]</scope>
    <source>
        <strain evidence="3">YIM 73061</strain>
    </source>
</reference>
<feature type="transmembrane region" description="Helical" evidence="1">
    <location>
        <begin position="81"/>
        <end position="105"/>
    </location>
</feature>
<evidence type="ECO:0000313" key="2">
    <source>
        <dbReference type="EMBL" id="RAK51472.1"/>
    </source>
</evidence>
<dbReference type="EMBL" id="QFYR01000004">
    <property type="protein sequence ID" value="RAK51472.1"/>
    <property type="molecule type" value="Genomic_DNA"/>
</dbReference>
<dbReference type="OrthoDB" id="116789at2"/>
<feature type="transmembrane region" description="Helical" evidence="1">
    <location>
        <begin position="217"/>
        <end position="235"/>
    </location>
</feature>
<keyword evidence="1" id="KW-0812">Transmembrane</keyword>
<keyword evidence="1" id="KW-0472">Membrane</keyword>
<dbReference type="RefSeq" id="WP_111516007.1">
    <property type="nucleotide sequence ID" value="NZ_QFYR01000004.1"/>
</dbReference>
<feature type="transmembrane region" description="Helical" evidence="1">
    <location>
        <begin position="285"/>
        <end position="303"/>
    </location>
</feature>
<keyword evidence="1" id="KW-1133">Transmembrane helix</keyword>
<feature type="transmembrane region" description="Helical" evidence="1">
    <location>
        <begin position="125"/>
        <end position="147"/>
    </location>
</feature>
<organism evidence="2 3">
    <name type="scientific">Phenylobacterium deserti</name>
    <dbReference type="NCBI Taxonomy" id="1914756"/>
    <lineage>
        <taxon>Bacteria</taxon>
        <taxon>Pseudomonadati</taxon>
        <taxon>Pseudomonadota</taxon>
        <taxon>Alphaproteobacteria</taxon>
        <taxon>Caulobacterales</taxon>
        <taxon>Caulobacteraceae</taxon>
        <taxon>Phenylobacterium</taxon>
    </lineage>
</organism>
<protein>
    <submittedName>
        <fullName evidence="2">Uncharacterized protein</fullName>
    </submittedName>
</protein>
<keyword evidence="3" id="KW-1185">Reference proteome</keyword>
<gene>
    <name evidence="2" type="ORF">DJ018_16180</name>
</gene>